<evidence type="ECO:0000313" key="7">
    <source>
        <dbReference type="EMBL" id="CAK1541079.1"/>
    </source>
</evidence>
<keyword evidence="8" id="KW-1185">Reference proteome</keyword>
<evidence type="ECO:0000256" key="5">
    <source>
        <dbReference type="SAM" id="SignalP"/>
    </source>
</evidence>
<dbReference type="GO" id="GO:0006508">
    <property type="term" value="P:proteolysis"/>
    <property type="evidence" value="ECO:0007669"/>
    <property type="project" value="UniProtKB-KW"/>
</dbReference>
<feature type="chain" id="PRO_5043639976" description="Peptidase S1 domain-containing protein" evidence="5">
    <location>
        <begin position="20"/>
        <end position="413"/>
    </location>
</feature>
<dbReference type="InterPro" id="IPR043504">
    <property type="entry name" value="Peptidase_S1_PA_chymotrypsin"/>
</dbReference>
<keyword evidence="1" id="KW-0645">Protease</keyword>
<keyword evidence="5" id="KW-0732">Signal</keyword>
<feature type="signal peptide" evidence="5">
    <location>
        <begin position="1"/>
        <end position="19"/>
    </location>
</feature>
<reference evidence="7 8" key="1">
    <citation type="submission" date="2023-11" db="EMBL/GenBank/DDBJ databases">
        <authorList>
            <person name="Okamura Y."/>
        </authorList>
    </citation>
    <scope>NUCLEOTIDE SEQUENCE [LARGE SCALE GENOMIC DNA]</scope>
</reference>
<name>A0AAV1IWI1_9NEOP</name>
<dbReference type="SUPFAM" id="SSF50494">
    <property type="entry name" value="Trypsin-like serine proteases"/>
    <property type="match status" value="2"/>
</dbReference>
<dbReference type="GO" id="GO:0004252">
    <property type="term" value="F:serine-type endopeptidase activity"/>
    <property type="evidence" value="ECO:0007669"/>
    <property type="project" value="InterPro"/>
</dbReference>
<dbReference type="Gene3D" id="2.40.10.10">
    <property type="entry name" value="Trypsin-like serine proteases"/>
    <property type="match status" value="2"/>
</dbReference>
<keyword evidence="3" id="KW-0720">Serine protease</keyword>
<dbReference type="InterPro" id="IPR050430">
    <property type="entry name" value="Peptidase_S1"/>
</dbReference>
<keyword evidence="4" id="KW-1015">Disulfide bond</keyword>
<dbReference type="PANTHER" id="PTHR24276">
    <property type="entry name" value="POLYSERASE-RELATED"/>
    <property type="match status" value="1"/>
</dbReference>
<evidence type="ECO:0000256" key="4">
    <source>
        <dbReference type="ARBA" id="ARBA00023157"/>
    </source>
</evidence>
<evidence type="ECO:0000313" key="8">
    <source>
        <dbReference type="Proteomes" id="UP001497472"/>
    </source>
</evidence>
<evidence type="ECO:0000256" key="1">
    <source>
        <dbReference type="ARBA" id="ARBA00022670"/>
    </source>
</evidence>
<dbReference type="EMBL" id="CAVLEF010000002">
    <property type="protein sequence ID" value="CAK1541079.1"/>
    <property type="molecule type" value="Genomic_DNA"/>
</dbReference>
<organism evidence="7 8">
    <name type="scientific">Leptosia nina</name>
    <dbReference type="NCBI Taxonomy" id="320188"/>
    <lineage>
        <taxon>Eukaryota</taxon>
        <taxon>Metazoa</taxon>
        <taxon>Ecdysozoa</taxon>
        <taxon>Arthropoda</taxon>
        <taxon>Hexapoda</taxon>
        <taxon>Insecta</taxon>
        <taxon>Pterygota</taxon>
        <taxon>Neoptera</taxon>
        <taxon>Endopterygota</taxon>
        <taxon>Lepidoptera</taxon>
        <taxon>Glossata</taxon>
        <taxon>Ditrysia</taxon>
        <taxon>Papilionoidea</taxon>
        <taxon>Pieridae</taxon>
        <taxon>Pierinae</taxon>
        <taxon>Leptosia</taxon>
    </lineage>
</organism>
<protein>
    <recommendedName>
        <fullName evidence="6">Peptidase S1 domain-containing protein</fullName>
    </recommendedName>
</protein>
<evidence type="ECO:0000256" key="2">
    <source>
        <dbReference type="ARBA" id="ARBA00022801"/>
    </source>
</evidence>
<dbReference type="SMART" id="SM00020">
    <property type="entry name" value="Tryp_SPc"/>
    <property type="match status" value="1"/>
</dbReference>
<dbReference type="Pfam" id="PF00089">
    <property type="entry name" value="Trypsin"/>
    <property type="match status" value="1"/>
</dbReference>
<dbReference type="InterPro" id="IPR001254">
    <property type="entry name" value="Trypsin_dom"/>
</dbReference>
<sequence>MKKILPTFVCVLFVQICHSQRRIKDGEPLQVHKKYAVYLTKAPLSPQKYDFWICGGALVTPWFVVTSAACVEDVRHMYVIAGYNKYVKPNELNNDRCTKTKKKKVVFTCVPKTYDLDYAKIEKWSFVDIAVVKVESAFSLNDETYLTDCTYAPAPISINYEPRYQEAGIDAIVMGWGHLHKWRKTKDRTDYNQDTIQYAPTRIYDKSRCKEHYSDEMGKIIDKYMICTYAAGNLDDRGEIIRKTPPADGCVYQKVLIDGVEYLQCVNGDEEEVIDENDETRRKLTNITVLGNRTIHTRRHGICQNDHGGPLVTWVGSREVLIGIASVFRVTESLECEGPYLFTSTQCNGVFLDCIINEAGRGGRRQCNLPARERGFDIVERKISWISHPDGPAENERIERIRLRPQIPIDRFG</sequence>
<dbReference type="PANTHER" id="PTHR24276:SF98">
    <property type="entry name" value="FI18310P1-RELATED"/>
    <property type="match status" value="1"/>
</dbReference>
<dbReference type="PROSITE" id="PS50240">
    <property type="entry name" value="TRYPSIN_DOM"/>
    <property type="match status" value="1"/>
</dbReference>
<gene>
    <name evidence="7" type="ORF">LNINA_LOCUS1091</name>
</gene>
<proteinExistence type="predicted"/>
<evidence type="ECO:0000256" key="3">
    <source>
        <dbReference type="ARBA" id="ARBA00022825"/>
    </source>
</evidence>
<dbReference type="AlphaFoldDB" id="A0AAV1IWI1"/>
<accession>A0AAV1IWI1</accession>
<evidence type="ECO:0000259" key="6">
    <source>
        <dbReference type="PROSITE" id="PS50240"/>
    </source>
</evidence>
<dbReference type="Proteomes" id="UP001497472">
    <property type="component" value="Unassembled WGS sequence"/>
</dbReference>
<dbReference type="InterPro" id="IPR009003">
    <property type="entry name" value="Peptidase_S1_PA"/>
</dbReference>
<comment type="caution">
    <text evidence="7">The sequence shown here is derived from an EMBL/GenBank/DDBJ whole genome shotgun (WGS) entry which is preliminary data.</text>
</comment>
<keyword evidence="2" id="KW-0378">Hydrolase</keyword>
<feature type="domain" description="Peptidase S1" evidence="6">
    <location>
        <begin position="23"/>
        <end position="391"/>
    </location>
</feature>